<evidence type="ECO:0000313" key="2">
    <source>
        <dbReference type="Proteomes" id="UP000308600"/>
    </source>
</evidence>
<organism evidence="1 2">
    <name type="scientific">Pluteus cervinus</name>
    <dbReference type="NCBI Taxonomy" id="181527"/>
    <lineage>
        <taxon>Eukaryota</taxon>
        <taxon>Fungi</taxon>
        <taxon>Dikarya</taxon>
        <taxon>Basidiomycota</taxon>
        <taxon>Agaricomycotina</taxon>
        <taxon>Agaricomycetes</taxon>
        <taxon>Agaricomycetidae</taxon>
        <taxon>Agaricales</taxon>
        <taxon>Pluteineae</taxon>
        <taxon>Pluteaceae</taxon>
        <taxon>Pluteus</taxon>
    </lineage>
</organism>
<dbReference type="EMBL" id="ML209401">
    <property type="protein sequence ID" value="TFK58386.1"/>
    <property type="molecule type" value="Genomic_DNA"/>
</dbReference>
<accession>A0ACD2ZY75</accession>
<evidence type="ECO:0000313" key="1">
    <source>
        <dbReference type="EMBL" id="TFK58386.1"/>
    </source>
</evidence>
<protein>
    <submittedName>
        <fullName evidence="1">Uncharacterized protein</fullName>
    </submittedName>
</protein>
<keyword evidence="2" id="KW-1185">Reference proteome</keyword>
<sequence length="80" mass="8524">MPALLLAMDQDPAPREPVICPFSSFSIPASSALEDATKTPFPVGPLSSHSTRVLAMILSISLFLISPFPIVAKSGLYRPI</sequence>
<gene>
    <name evidence="1" type="ORF">BDN72DRAFT_906789</name>
</gene>
<name>A0ACD2ZY75_9AGAR</name>
<reference evidence="1 2" key="1">
    <citation type="journal article" date="2019" name="Nat. Ecol. Evol.">
        <title>Megaphylogeny resolves global patterns of mushroom evolution.</title>
        <authorList>
            <person name="Varga T."/>
            <person name="Krizsan K."/>
            <person name="Foldi C."/>
            <person name="Dima B."/>
            <person name="Sanchez-Garcia M."/>
            <person name="Sanchez-Ramirez S."/>
            <person name="Szollosi G.J."/>
            <person name="Szarkandi J.G."/>
            <person name="Papp V."/>
            <person name="Albert L."/>
            <person name="Andreopoulos W."/>
            <person name="Angelini C."/>
            <person name="Antonin V."/>
            <person name="Barry K.W."/>
            <person name="Bougher N.L."/>
            <person name="Buchanan P."/>
            <person name="Buyck B."/>
            <person name="Bense V."/>
            <person name="Catcheside P."/>
            <person name="Chovatia M."/>
            <person name="Cooper J."/>
            <person name="Damon W."/>
            <person name="Desjardin D."/>
            <person name="Finy P."/>
            <person name="Geml J."/>
            <person name="Haridas S."/>
            <person name="Hughes K."/>
            <person name="Justo A."/>
            <person name="Karasinski D."/>
            <person name="Kautmanova I."/>
            <person name="Kiss B."/>
            <person name="Kocsube S."/>
            <person name="Kotiranta H."/>
            <person name="LaButti K.M."/>
            <person name="Lechner B.E."/>
            <person name="Liimatainen K."/>
            <person name="Lipzen A."/>
            <person name="Lukacs Z."/>
            <person name="Mihaltcheva S."/>
            <person name="Morgado L.N."/>
            <person name="Niskanen T."/>
            <person name="Noordeloos M.E."/>
            <person name="Ohm R.A."/>
            <person name="Ortiz-Santana B."/>
            <person name="Ovrebo C."/>
            <person name="Racz N."/>
            <person name="Riley R."/>
            <person name="Savchenko A."/>
            <person name="Shiryaev A."/>
            <person name="Soop K."/>
            <person name="Spirin V."/>
            <person name="Szebenyi C."/>
            <person name="Tomsovsky M."/>
            <person name="Tulloss R.E."/>
            <person name="Uehling J."/>
            <person name="Grigoriev I.V."/>
            <person name="Vagvolgyi C."/>
            <person name="Papp T."/>
            <person name="Martin F.M."/>
            <person name="Miettinen O."/>
            <person name="Hibbett D.S."/>
            <person name="Nagy L.G."/>
        </authorList>
    </citation>
    <scope>NUCLEOTIDE SEQUENCE [LARGE SCALE GENOMIC DNA]</scope>
    <source>
        <strain evidence="1 2">NL-1719</strain>
    </source>
</reference>
<dbReference type="Proteomes" id="UP000308600">
    <property type="component" value="Unassembled WGS sequence"/>
</dbReference>
<proteinExistence type="predicted"/>